<proteinExistence type="predicted"/>
<gene>
    <name evidence="1" type="ORF">GWO68_12930</name>
</gene>
<evidence type="ECO:0000313" key="2">
    <source>
        <dbReference type="Proteomes" id="UP000478546"/>
    </source>
</evidence>
<evidence type="ECO:0000313" key="1">
    <source>
        <dbReference type="EMBL" id="NDK56822.1"/>
    </source>
</evidence>
<accession>A0A6B2HAP5</accession>
<keyword evidence="2" id="KW-1185">Reference proteome</keyword>
<dbReference type="InterPro" id="IPR018247">
    <property type="entry name" value="EF_Hand_1_Ca_BS"/>
</dbReference>
<dbReference type="AlphaFoldDB" id="A0A6B2HAP5"/>
<sequence length="596" mass="70389">MQKINLDYSVNPFQKLFIEKGIELLYRNTIDSFRLRLHNPKTLIEELIQVTYSSISGILTNNDYVESTSKELKQALEDNNDGLLYKQINKKHYLEILNKADRNNYKLLIQSSKLILKDNLGYDAHLFDEVNNLMNSYDSLIDSEGALTIKESDFFSLRKKIVVFTNHLFVELINKGYTKQYLYNLFQIVFVRKKGHSKSFEERFNIYKELAQKADEEFTVVFNIKGSTFQFQEFYKIDNSYGLITKKFRKAIEKKTSNQVNEYLEKHKGENLIYIKIHTKDYFKAIEIALNRVSKDLDIYHLGFSKHIFRIDERCAVIGENEPQKASTFPSNFQIDGYFRSDASIFENLLIKIKKIEQNNIGSESYNKILSAIRYYRTGSESPELETKLLNYWIGLEYIFTTTNSAEKTIDRIRKYFPKCHSLIYVKRNLFDYHKALSRQEINGHISNYDDNLNYLLLHKSYRDVIVNSESELLKFRTNFFQKWYEEPNKINEVLIKHQHNITSNITRLYRIRNEIVHNAAIKNGIYVHISHIKYYLTFILNSILDFMAENNVDLDNDGKVTIEDYFIAQEIILGSLKNSKLEEFLKINNPTQILH</sequence>
<name>A0A6B2HAP5_9BACT</name>
<reference evidence="1 2" key="1">
    <citation type="submission" date="2020-01" db="EMBL/GenBank/DDBJ databases">
        <authorList>
            <person name="Kim M.K."/>
        </authorList>
    </citation>
    <scope>NUCLEOTIDE SEQUENCE [LARGE SCALE GENOMIC DNA]</scope>
    <source>
        <strain evidence="1 2">BT213</strain>
    </source>
</reference>
<dbReference type="PROSITE" id="PS00018">
    <property type="entry name" value="EF_HAND_1"/>
    <property type="match status" value="1"/>
</dbReference>
<evidence type="ECO:0008006" key="3">
    <source>
        <dbReference type="Google" id="ProtNLM"/>
    </source>
</evidence>
<dbReference type="Proteomes" id="UP000478546">
    <property type="component" value="Unassembled WGS sequence"/>
</dbReference>
<comment type="caution">
    <text evidence="1">The sequence shown here is derived from an EMBL/GenBank/DDBJ whole genome shotgun (WGS) entry which is preliminary data.</text>
</comment>
<protein>
    <recommendedName>
        <fullName evidence="3">Apea-like HEPN domain-containing protein</fullName>
    </recommendedName>
</protein>
<dbReference type="EMBL" id="JAAEAA010000016">
    <property type="protein sequence ID" value="NDK56822.1"/>
    <property type="molecule type" value="Genomic_DNA"/>
</dbReference>
<dbReference type="RefSeq" id="WP_162346878.1">
    <property type="nucleotide sequence ID" value="NZ_JAAEAA010000016.1"/>
</dbReference>
<organism evidence="1 2">
    <name type="scientific">Pontibacter fetidus</name>
    <dbReference type="NCBI Taxonomy" id="2700082"/>
    <lineage>
        <taxon>Bacteria</taxon>
        <taxon>Pseudomonadati</taxon>
        <taxon>Bacteroidota</taxon>
        <taxon>Cytophagia</taxon>
        <taxon>Cytophagales</taxon>
        <taxon>Hymenobacteraceae</taxon>
        <taxon>Pontibacter</taxon>
    </lineage>
</organism>